<comment type="caution">
    <text evidence="1">The sequence shown here is derived from an EMBL/GenBank/DDBJ whole genome shotgun (WGS) entry which is preliminary data.</text>
</comment>
<dbReference type="InterPro" id="IPR036515">
    <property type="entry name" value="Transposase_17_sf"/>
</dbReference>
<dbReference type="EMBL" id="JACPHQ010000008">
    <property type="protein sequence ID" value="MBI2465733.1"/>
    <property type="molecule type" value="Genomic_DNA"/>
</dbReference>
<reference evidence="1" key="1">
    <citation type="submission" date="2020-07" db="EMBL/GenBank/DDBJ databases">
        <title>Huge and variable diversity of episymbiotic CPR bacteria and DPANN archaea in groundwater ecosystems.</title>
        <authorList>
            <person name="He C.Y."/>
            <person name="Keren R."/>
            <person name="Whittaker M."/>
            <person name="Farag I.F."/>
            <person name="Doudna J."/>
            <person name="Cate J.H.D."/>
            <person name="Banfield J.F."/>
        </authorList>
    </citation>
    <scope>NUCLEOTIDE SEQUENCE</scope>
    <source>
        <strain evidence="1">NC_groundwater_418_Ag_B-0.1um_45_10</strain>
    </source>
</reference>
<accession>A0A931YD55</accession>
<dbReference type="PANTHER" id="PTHR34322">
    <property type="entry name" value="TRANSPOSASE, Y1_TNP DOMAIN-CONTAINING"/>
    <property type="match status" value="1"/>
</dbReference>
<name>A0A931YD55_9BACT</name>
<dbReference type="AlphaFoldDB" id="A0A931YD55"/>
<protein>
    <submittedName>
        <fullName evidence="1">Transposase</fullName>
    </submittedName>
</protein>
<evidence type="ECO:0000313" key="1">
    <source>
        <dbReference type="EMBL" id="MBI2465733.1"/>
    </source>
</evidence>
<dbReference type="GO" id="GO:0004803">
    <property type="term" value="F:transposase activity"/>
    <property type="evidence" value="ECO:0007669"/>
    <property type="project" value="InterPro"/>
</dbReference>
<sequence length="137" mass="16272">FHILVREKVNGGITKFMLKLTTAYSMYFNKLYRRSGRLFQGTFQSSHVGEDRYLKHLFAYIHLNPIKLIEPNWKETGVLNKDLSKKHLSSYLYSSYLDYADIGRDFGLILNKKSFPDYFSTHREFSDFIDDYLIYEA</sequence>
<dbReference type="Proteomes" id="UP000709672">
    <property type="component" value="Unassembled WGS sequence"/>
</dbReference>
<dbReference type="SUPFAM" id="SSF143422">
    <property type="entry name" value="Transposase IS200-like"/>
    <property type="match status" value="1"/>
</dbReference>
<organism evidence="1 2">
    <name type="scientific">Candidatus Sungiibacteriota bacterium</name>
    <dbReference type="NCBI Taxonomy" id="2750080"/>
    <lineage>
        <taxon>Bacteria</taxon>
        <taxon>Candidatus Sungiibacteriota</taxon>
    </lineage>
</organism>
<evidence type="ECO:0000313" key="2">
    <source>
        <dbReference type="Proteomes" id="UP000709672"/>
    </source>
</evidence>
<dbReference type="GO" id="GO:0006313">
    <property type="term" value="P:DNA transposition"/>
    <property type="evidence" value="ECO:0007669"/>
    <property type="project" value="InterPro"/>
</dbReference>
<feature type="non-terminal residue" evidence="1">
    <location>
        <position position="1"/>
    </location>
</feature>
<gene>
    <name evidence="1" type="ORF">HYV66_00695</name>
</gene>
<dbReference type="GO" id="GO:0003677">
    <property type="term" value="F:DNA binding"/>
    <property type="evidence" value="ECO:0007669"/>
    <property type="project" value="InterPro"/>
</dbReference>
<dbReference type="Gene3D" id="3.30.70.1290">
    <property type="entry name" value="Transposase IS200-like"/>
    <property type="match status" value="1"/>
</dbReference>
<proteinExistence type="predicted"/>
<dbReference type="PANTHER" id="PTHR34322:SF2">
    <property type="entry name" value="TRANSPOSASE IS200-LIKE DOMAIN-CONTAINING PROTEIN"/>
    <property type="match status" value="1"/>
</dbReference>